<feature type="transmembrane region" description="Helical" evidence="1">
    <location>
        <begin position="127"/>
        <end position="147"/>
    </location>
</feature>
<gene>
    <name evidence="2" type="ORF">DYH56_11505</name>
</gene>
<dbReference type="PANTHER" id="PTHR41771">
    <property type="entry name" value="MEMBRANE PROTEIN-RELATED"/>
    <property type="match status" value="1"/>
</dbReference>
<evidence type="ECO:0000313" key="3">
    <source>
        <dbReference type="Proteomes" id="UP000263486"/>
    </source>
</evidence>
<feature type="transmembrane region" description="Helical" evidence="1">
    <location>
        <begin position="282"/>
        <end position="303"/>
    </location>
</feature>
<evidence type="ECO:0000256" key="1">
    <source>
        <dbReference type="SAM" id="Phobius"/>
    </source>
</evidence>
<dbReference type="RefSeq" id="WP_114643021.1">
    <property type="nucleotide sequence ID" value="NZ_JAACIO010000015.1"/>
</dbReference>
<comment type="caution">
    <text evidence="2">The sequence shown here is derived from an EMBL/GenBank/DDBJ whole genome shotgun (WGS) entry which is preliminary data.</text>
</comment>
<keyword evidence="1" id="KW-0472">Membrane</keyword>
<dbReference type="InterPro" id="IPR012507">
    <property type="entry name" value="YibE_F"/>
</dbReference>
<dbReference type="EMBL" id="QUAJ01000021">
    <property type="protein sequence ID" value="REI40344.1"/>
    <property type="molecule type" value="Genomic_DNA"/>
</dbReference>
<keyword evidence="3" id="KW-1185">Reference proteome</keyword>
<accession>A0ABX9KFK2</accession>
<evidence type="ECO:0000313" key="2">
    <source>
        <dbReference type="EMBL" id="REI40344.1"/>
    </source>
</evidence>
<reference evidence="2 3" key="1">
    <citation type="submission" date="2018-08" db="EMBL/GenBank/DDBJ databases">
        <title>Draft genome sequence of Psychrilyobacter sp. strain SD5 isolated from Black Sea water.</title>
        <authorList>
            <person name="Yadav S."/>
            <person name="Villanueva L."/>
            <person name="Damste J.S.S."/>
        </authorList>
    </citation>
    <scope>NUCLEOTIDE SEQUENCE [LARGE SCALE GENOMIC DNA]</scope>
    <source>
        <strain evidence="2 3">SD5</strain>
    </source>
</reference>
<name>A0ABX9KFK2_9FUSO</name>
<feature type="transmembrane region" description="Helical" evidence="1">
    <location>
        <begin position="104"/>
        <end position="120"/>
    </location>
</feature>
<sequence length="359" mass="39784">MKKKLIIGIFFIIGISIFAEQTYVKGKILSILREEEFADDEFLISMTDFQVEIMEGEEKGKILVIPHPAYREKEHNLSFKPNMNVVIYRDTDGYYIVERDRRNSLYLLVSLFLGLTLFIAKKQGLKAVLSLGITGFLIFKFMIPGIILGFSPILISIIILSISSVVTIFFMTGFNSKGIIAILGTLGGVVFAGILSIFFSKTMGLTGYTTMESINYASLIKNIDLKELISTGVIIGSAGAVMDVSMSISSALSEIKSHKPHITPLELYNSGMSIGRDIIGTMINTLILAYIGGSLFTIMILTIQQNDFPGIRILNFEFVGVEFLRAFCGSIGILIAVPLTSFLASKIHIHNKEKKIFWD</sequence>
<keyword evidence="1" id="KW-1133">Transmembrane helix</keyword>
<protein>
    <submittedName>
        <fullName evidence="2">YibE/F family protein</fullName>
    </submittedName>
</protein>
<dbReference type="PANTHER" id="PTHR41771:SF1">
    <property type="entry name" value="MEMBRANE PROTEIN"/>
    <property type="match status" value="1"/>
</dbReference>
<feature type="transmembrane region" description="Helical" evidence="1">
    <location>
        <begin position="153"/>
        <end position="172"/>
    </location>
</feature>
<keyword evidence="1" id="KW-0812">Transmembrane</keyword>
<organism evidence="2 3">
    <name type="scientific">Psychrilyobacter piezotolerans</name>
    <dbReference type="NCBI Taxonomy" id="2293438"/>
    <lineage>
        <taxon>Bacteria</taxon>
        <taxon>Fusobacteriati</taxon>
        <taxon>Fusobacteriota</taxon>
        <taxon>Fusobacteriia</taxon>
        <taxon>Fusobacteriales</taxon>
        <taxon>Fusobacteriaceae</taxon>
        <taxon>Psychrilyobacter</taxon>
    </lineage>
</organism>
<proteinExistence type="predicted"/>
<feature type="transmembrane region" description="Helical" evidence="1">
    <location>
        <begin position="323"/>
        <end position="345"/>
    </location>
</feature>
<dbReference type="Pfam" id="PF07907">
    <property type="entry name" value="YibE_F"/>
    <property type="match status" value="1"/>
</dbReference>
<dbReference type="Proteomes" id="UP000263486">
    <property type="component" value="Unassembled WGS sequence"/>
</dbReference>
<feature type="transmembrane region" description="Helical" evidence="1">
    <location>
        <begin position="179"/>
        <end position="199"/>
    </location>
</feature>